<proteinExistence type="predicted"/>
<dbReference type="InterPro" id="IPR011990">
    <property type="entry name" value="TPR-like_helical_dom_sf"/>
</dbReference>
<organism evidence="1 2">
    <name type="scientific">Halomonas koreensis</name>
    <dbReference type="NCBI Taxonomy" id="245385"/>
    <lineage>
        <taxon>Bacteria</taxon>
        <taxon>Pseudomonadati</taxon>
        <taxon>Pseudomonadota</taxon>
        <taxon>Gammaproteobacteria</taxon>
        <taxon>Oceanospirillales</taxon>
        <taxon>Halomonadaceae</taxon>
        <taxon>Halomonas</taxon>
    </lineage>
</organism>
<dbReference type="Proteomes" id="UP001264519">
    <property type="component" value="Unassembled WGS sequence"/>
</dbReference>
<sequence length="236" mass="25724">MRRDVGRGLALAALVALTGCAGVSEPRAMWRFAEGDTAGERRVQGPCGERYPAEVGLRIDMIRQQLEQGRPRSALAHLQQADFGRAESVLMRGDALRAIGRRDEADAVYETLATGCLAADAYQGMARNAAARGDRREAILLMREARHARPTDPGIRNDLGYLLLLEGHRRQAREELLTALELGDVGQRAASNLVVLLMQEGRSAEAERLADRYGVDAALVERLRGLARAQGRDGEG</sequence>
<evidence type="ECO:0000313" key="1">
    <source>
        <dbReference type="EMBL" id="MDR5867051.1"/>
    </source>
</evidence>
<comment type="caution">
    <text evidence="1">The sequence shown here is derived from an EMBL/GenBank/DDBJ whole genome shotgun (WGS) entry which is preliminary data.</text>
</comment>
<dbReference type="EMBL" id="JARWAK010000007">
    <property type="protein sequence ID" value="MDR5867051.1"/>
    <property type="molecule type" value="Genomic_DNA"/>
</dbReference>
<dbReference type="SUPFAM" id="SSF48452">
    <property type="entry name" value="TPR-like"/>
    <property type="match status" value="1"/>
</dbReference>
<name>A0ABU1G297_9GAMM</name>
<dbReference type="PROSITE" id="PS51257">
    <property type="entry name" value="PROKAR_LIPOPROTEIN"/>
    <property type="match status" value="1"/>
</dbReference>
<evidence type="ECO:0008006" key="3">
    <source>
        <dbReference type="Google" id="ProtNLM"/>
    </source>
</evidence>
<accession>A0ABU1G297</accession>
<gene>
    <name evidence="1" type="ORF">QC818_09655</name>
</gene>
<keyword evidence="2" id="KW-1185">Reference proteome</keyword>
<evidence type="ECO:0000313" key="2">
    <source>
        <dbReference type="Proteomes" id="UP001264519"/>
    </source>
</evidence>
<dbReference type="Gene3D" id="1.25.40.10">
    <property type="entry name" value="Tetratricopeptide repeat domain"/>
    <property type="match status" value="1"/>
</dbReference>
<protein>
    <recommendedName>
        <fullName evidence="3">Flp pilus assembly protein TadD, contains TPR repeats</fullName>
    </recommendedName>
</protein>
<reference evidence="1 2" key="1">
    <citation type="submission" date="2023-04" db="EMBL/GenBank/DDBJ databases">
        <title>A long-awaited taxogenomic arrangement of the family Halomonadaceae.</title>
        <authorList>
            <person name="De La Haba R."/>
            <person name="Chuvochina M."/>
            <person name="Wittouck S."/>
            <person name="Arahal D.R."/>
            <person name="Sanchez-Porro C."/>
            <person name="Hugenholtz P."/>
            <person name="Ventosa A."/>
        </authorList>
    </citation>
    <scope>NUCLEOTIDE SEQUENCE [LARGE SCALE GENOMIC DNA]</scope>
    <source>
        <strain evidence="1 2">DSM 23530</strain>
    </source>
</reference>
<dbReference type="RefSeq" id="WP_309652648.1">
    <property type="nucleotide sequence ID" value="NZ_JARWAK010000007.1"/>
</dbReference>